<dbReference type="Proteomes" id="UP000178935">
    <property type="component" value="Unassembled WGS sequence"/>
</dbReference>
<dbReference type="EMBL" id="MHPU01000015">
    <property type="protein sequence ID" value="OGZ88871.1"/>
    <property type="molecule type" value="Genomic_DNA"/>
</dbReference>
<dbReference type="PANTHER" id="PTHR36181:SF2">
    <property type="entry name" value="INTRON-ENCODED ENDONUCLEASE AI3-RELATED"/>
    <property type="match status" value="1"/>
</dbReference>
<accession>A0A1G2JR03</accession>
<dbReference type="InterPro" id="IPR027434">
    <property type="entry name" value="Homing_endonucl"/>
</dbReference>
<sequence>MLKSDYIVGLVDGEGSFTVYIKDPKSQKKIERRTKAEPRFYIKLIEKDKKILYELKKYFGCGNVYFQKDTRKNHQNCYRFEVTKRDDLQKIIIPFFKKNKLLFISKQNDFKLFCELMSRIKKGEHLTDLGLEKMYQIKQKMH</sequence>
<dbReference type="InterPro" id="IPR051289">
    <property type="entry name" value="LAGLIDADG_Endonuclease"/>
</dbReference>
<dbReference type="InterPro" id="IPR004860">
    <property type="entry name" value="LAGLIDADG_dom"/>
</dbReference>
<feature type="domain" description="Homing endonuclease LAGLIDADG" evidence="1">
    <location>
        <begin position="7"/>
        <end position="116"/>
    </location>
</feature>
<reference evidence="2 3" key="1">
    <citation type="journal article" date="2016" name="Nat. Commun.">
        <title>Thousands of microbial genomes shed light on interconnected biogeochemical processes in an aquifer system.</title>
        <authorList>
            <person name="Anantharaman K."/>
            <person name="Brown C.T."/>
            <person name="Hug L.A."/>
            <person name="Sharon I."/>
            <person name="Castelle C.J."/>
            <person name="Probst A.J."/>
            <person name="Thomas B.C."/>
            <person name="Singh A."/>
            <person name="Wilkins M.J."/>
            <person name="Karaoz U."/>
            <person name="Brodie E.L."/>
            <person name="Williams K.H."/>
            <person name="Hubbard S.S."/>
            <person name="Banfield J.F."/>
        </authorList>
    </citation>
    <scope>NUCLEOTIDE SEQUENCE [LARGE SCALE GENOMIC DNA]</scope>
</reference>
<dbReference type="Gene3D" id="3.10.28.10">
    <property type="entry name" value="Homing endonucleases"/>
    <property type="match status" value="1"/>
</dbReference>
<evidence type="ECO:0000313" key="3">
    <source>
        <dbReference type="Proteomes" id="UP000178935"/>
    </source>
</evidence>
<proteinExistence type="predicted"/>
<evidence type="ECO:0000313" key="2">
    <source>
        <dbReference type="EMBL" id="OGZ88871.1"/>
    </source>
</evidence>
<dbReference type="AlphaFoldDB" id="A0A1G2JR03"/>
<name>A0A1G2JR03_9BACT</name>
<dbReference type="SUPFAM" id="SSF55608">
    <property type="entry name" value="Homing endonucleases"/>
    <property type="match status" value="1"/>
</dbReference>
<dbReference type="GO" id="GO:0004519">
    <property type="term" value="F:endonuclease activity"/>
    <property type="evidence" value="ECO:0007669"/>
    <property type="project" value="InterPro"/>
</dbReference>
<organism evidence="2 3">
    <name type="scientific">Candidatus Staskawiczbacteria bacterium RIFOXYD1_FULL_32_13</name>
    <dbReference type="NCBI Taxonomy" id="1802234"/>
    <lineage>
        <taxon>Bacteria</taxon>
        <taxon>Candidatus Staskawicziibacteriota</taxon>
    </lineage>
</organism>
<dbReference type="PANTHER" id="PTHR36181">
    <property type="entry name" value="INTRON-ENCODED ENDONUCLEASE AI3-RELATED"/>
    <property type="match status" value="1"/>
</dbReference>
<protein>
    <recommendedName>
        <fullName evidence="1">Homing endonuclease LAGLIDADG domain-containing protein</fullName>
    </recommendedName>
</protein>
<comment type="caution">
    <text evidence="2">The sequence shown here is derived from an EMBL/GenBank/DDBJ whole genome shotgun (WGS) entry which is preliminary data.</text>
</comment>
<dbReference type="Pfam" id="PF00961">
    <property type="entry name" value="LAGLIDADG_1"/>
    <property type="match status" value="1"/>
</dbReference>
<evidence type="ECO:0000259" key="1">
    <source>
        <dbReference type="Pfam" id="PF00961"/>
    </source>
</evidence>
<gene>
    <name evidence="2" type="ORF">A2561_01780</name>
</gene>